<dbReference type="GO" id="GO:0040012">
    <property type="term" value="P:regulation of locomotion"/>
    <property type="evidence" value="ECO:0007669"/>
    <property type="project" value="InterPro"/>
</dbReference>
<feature type="transmembrane region" description="Helical" evidence="14">
    <location>
        <begin position="43"/>
        <end position="68"/>
    </location>
</feature>
<dbReference type="SMART" id="SM01381">
    <property type="entry name" value="7TM_GPCR_Srsx"/>
    <property type="match status" value="1"/>
</dbReference>
<name>A0A8D0GF95_SPHPU</name>
<evidence type="ECO:0000256" key="9">
    <source>
        <dbReference type="ARBA" id="ARBA00023170"/>
    </source>
</evidence>
<feature type="compositionally biased region" description="Polar residues" evidence="15">
    <location>
        <begin position="305"/>
        <end position="315"/>
    </location>
</feature>
<evidence type="ECO:0000256" key="5">
    <source>
        <dbReference type="ARBA" id="ARBA00023018"/>
    </source>
</evidence>
<feature type="transmembrane region" description="Helical" evidence="14">
    <location>
        <begin position="410"/>
        <end position="428"/>
    </location>
</feature>
<dbReference type="PROSITE" id="PS50262">
    <property type="entry name" value="G_PROTEIN_RECEP_F1_2"/>
    <property type="match status" value="1"/>
</dbReference>
<dbReference type="InterPro" id="IPR000995">
    <property type="entry name" value="Musac_Ach_rcpt"/>
</dbReference>
<dbReference type="OMA" id="INTFCNY"/>
<dbReference type="InterPro" id="IPR017452">
    <property type="entry name" value="GPCR_Rhodpsn_7TM"/>
</dbReference>
<dbReference type="PRINTS" id="PR00237">
    <property type="entry name" value="GPCRRHODOPSN"/>
</dbReference>
<feature type="domain" description="G-protein coupled receptors family 1 profile" evidence="16">
    <location>
        <begin position="60"/>
        <end position="465"/>
    </location>
</feature>
<evidence type="ECO:0000256" key="14">
    <source>
        <dbReference type="RuleBase" id="RU361191"/>
    </source>
</evidence>
<comment type="function">
    <text evidence="14">The muscarinic acetylcholine receptor mediates various cellular responses, including inhibition of adenylate cyclase, breakdown of phosphoinositides and modulation of potassium channels through the action of G proteins.</text>
</comment>
<dbReference type="Ensembl" id="ENSSPUT00000004423.1">
    <property type="protein sequence ID" value="ENSSPUP00000004161.1"/>
    <property type="gene ID" value="ENSSPUG00000003226.1"/>
</dbReference>
<keyword evidence="3 13" id="KW-0812">Transmembrane</keyword>
<proteinExistence type="inferred from homology"/>
<keyword evidence="8" id="KW-1015">Disulfide bond</keyword>
<evidence type="ECO:0000256" key="3">
    <source>
        <dbReference type="ARBA" id="ARBA00022692"/>
    </source>
</evidence>
<dbReference type="SUPFAM" id="SSF81321">
    <property type="entry name" value="Family A G protein-coupled receptor-like"/>
    <property type="match status" value="1"/>
</dbReference>
<evidence type="ECO:0000256" key="7">
    <source>
        <dbReference type="ARBA" id="ARBA00023136"/>
    </source>
</evidence>
<evidence type="ECO:0000256" key="15">
    <source>
        <dbReference type="SAM" id="MobiDB-lite"/>
    </source>
</evidence>
<evidence type="ECO:0000256" key="1">
    <source>
        <dbReference type="ARBA" id="ARBA00022475"/>
    </source>
</evidence>
<keyword evidence="18" id="KW-1185">Reference proteome</keyword>
<dbReference type="GO" id="GO:0030425">
    <property type="term" value="C:dendrite"/>
    <property type="evidence" value="ECO:0007669"/>
    <property type="project" value="TreeGrafter"/>
</dbReference>
<keyword evidence="7 14" id="KW-0472">Membrane</keyword>
<feature type="transmembrane region" description="Helical" evidence="14">
    <location>
        <begin position="111"/>
        <end position="139"/>
    </location>
</feature>
<dbReference type="PRINTS" id="PR00243">
    <property type="entry name" value="MUSCARINICR"/>
</dbReference>
<comment type="caution">
    <text evidence="14">Lacks conserved residue(s) required for the propagation of feature annotation.</text>
</comment>
<evidence type="ECO:0000256" key="6">
    <source>
        <dbReference type="ARBA" id="ARBA00023040"/>
    </source>
</evidence>
<keyword evidence="5 14" id="KW-0770">Synapse</keyword>
<dbReference type="PANTHER" id="PTHR24247">
    <property type="entry name" value="5-HYDROXYTRYPTAMINE RECEPTOR"/>
    <property type="match status" value="1"/>
</dbReference>
<keyword evidence="11 13" id="KW-0807">Transducer</keyword>
<keyword evidence="10" id="KW-0325">Glycoprotein</keyword>
<gene>
    <name evidence="17" type="primary">CHRM4</name>
</gene>
<evidence type="ECO:0000256" key="2">
    <source>
        <dbReference type="ARBA" id="ARBA00022553"/>
    </source>
</evidence>
<dbReference type="Proteomes" id="UP000694392">
    <property type="component" value="Unplaced"/>
</dbReference>
<comment type="similarity">
    <text evidence="14">Belongs to the G-protein coupled receptor 1 family. Muscarinic acetylcholine receptor subfamily.</text>
</comment>
<dbReference type="Gene3D" id="1.20.1070.10">
    <property type="entry name" value="Rhodopsin 7-helix transmembrane proteins"/>
    <property type="match status" value="2"/>
</dbReference>
<dbReference type="GO" id="GO:0016907">
    <property type="term" value="F:G protein-coupled acetylcholine receptor activity"/>
    <property type="evidence" value="ECO:0007669"/>
    <property type="project" value="UniProtKB-UniRule"/>
</dbReference>
<reference evidence="17" key="1">
    <citation type="submission" date="2025-08" db="UniProtKB">
        <authorList>
            <consortium name="Ensembl"/>
        </authorList>
    </citation>
    <scope>IDENTIFICATION</scope>
</reference>
<dbReference type="AlphaFoldDB" id="A0A8D0GF95"/>
<dbReference type="Pfam" id="PF00001">
    <property type="entry name" value="7tm_1"/>
    <property type="match status" value="1"/>
</dbReference>
<keyword evidence="1 14" id="KW-1003">Cell membrane</keyword>
<organism evidence="17 18">
    <name type="scientific">Sphenodon punctatus</name>
    <name type="common">Tuatara</name>
    <name type="synonym">Hatteria punctata</name>
    <dbReference type="NCBI Taxonomy" id="8508"/>
    <lineage>
        <taxon>Eukaryota</taxon>
        <taxon>Metazoa</taxon>
        <taxon>Chordata</taxon>
        <taxon>Craniata</taxon>
        <taxon>Vertebrata</taxon>
        <taxon>Euteleostomi</taxon>
        <taxon>Lepidosauria</taxon>
        <taxon>Sphenodontia</taxon>
        <taxon>Sphenodontidae</taxon>
        <taxon>Sphenodon</taxon>
    </lineage>
</organism>
<comment type="subcellular location">
    <subcellularLocation>
        <location evidence="14">Cell membrane</location>
        <topology evidence="14">Multi-pass membrane protein</topology>
    </subcellularLocation>
    <subcellularLocation>
        <location evidence="14">Postsynaptic cell membrane</location>
        <topology evidence="14">Multi-pass membrane protein</topology>
    </subcellularLocation>
</comment>
<feature type="transmembrane region" description="Helical" evidence="14">
    <location>
        <begin position="160"/>
        <end position="185"/>
    </location>
</feature>
<evidence type="ECO:0000313" key="18">
    <source>
        <dbReference type="Proteomes" id="UP000694392"/>
    </source>
</evidence>
<evidence type="ECO:0000256" key="13">
    <source>
        <dbReference type="RuleBase" id="RU000688"/>
    </source>
</evidence>
<evidence type="ECO:0000256" key="8">
    <source>
        <dbReference type="ARBA" id="ARBA00023157"/>
    </source>
</evidence>
<dbReference type="PANTHER" id="PTHR24247:SF180">
    <property type="entry name" value="MUSCARINIC ACETYLCHOLINE RECEPTOR M4"/>
    <property type="match status" value="1"/>
</dbReference>
<feature type="transmembrane region" description="Helical" evidence="14">
    <location>
        <begin position="205"/>
        <end position="229"/>
    </location>
</feature>
<dbReference type="InterPro" id="IPR000276">
    <property type="entry name" value="GPCR_Rhodpsn"/>
</dbReference>
<dbReference type="InterPro" id="IPR001432">
    <property type="entry name" value="Musac_Ach_M4_rcpt"/>
</dbReference>
<sequence length="491" mass="54990">MHNFSDQLWQIKMANLTRDNSTSANDTRLAIHSPSNQYKTVELVFIATVTGSLSLVTVVGNILVMLSIKVNRQLQTVNNYFLFSLACADLIIGVFSMNLYTVYIIKGYWPLGAVVCDLCLALDYVVSNASVMNLLIISFDRYFCVTKPLTYPARRTTKMAGLMIAAAWLLSFILWAPAILFWQFIVGKRTVSERECYIQFLSNPAVTFGTAIAAFYLPVVIMTVLYIHISLASRSRVRRHKPESKKEKKAKPLSFFKSPLIKQNNNNSPKRAVEVKEEVRNGKLDDQPVPQTEPAGQQEEKDTSNESSTVSITQTTKDKQVLEIAPAGPGQSPANLRANPASKWSKIKIVTKQTGTECVTAIEIVPAKSGSSTPITLPNSRPANVARKFASIARSQVRKKRQMAAREKKVTRTIFAILLAFIFTWTPYNVMVLINTFCETCVPETVWSIGYWLCYVNSTINPACYALCNATFKKTFKHLLMCQYRNIGTAR</sequence>
<evidence type="ECO:0000256" key="12">
    <source>
        <dbReference type="ARBA" id="ARBA00023257"/>
    </source>
</evidence>
<keyword evidence="6 13" id="KW-0297">G-protein coupled receptor</keyword>
<protein>
    <recommendedName>
        <fullName evidence="14">Muscarinic acetylcholine receptor</fullName>
    </recommendedName>
</protein>
<evidence type="ECO:0000256" key="11">
    <source>
        <dbReference type="ARBA" id="ARBA00023224"/>
    </source>
</evidence>
<dbReference type="FunFam" id="1.20.1070.10:FF:000041">
    <property type="entry name" value="Muscarinic acetylcholine receptor"/>
    <property type="match status" value="1"/>
</dbReference>
<keyword evidence="2" id="KW-0597">Phosphoprotein</keyword>
<dbReference type="GO" id="GO:0007187">
    <property type="term" value="P:G protein-coupled receptor signaling pathway, coupled to cyclic nucleotide second messenger"/>
    <property type="evidence" value="ECO:0007669"/>
    <property type="project" value="TreeGrafter"/>
</dbReference>
<keyword evidence="12 14" id="KW-0628">Postsynaptic cell membrane</keyword>
<dbReference type="PROSITE" id="PS00237">
    <property type="entry name" value="G_PROTEIN_RECEP_F1_1"/>
    <property type="match status" value="1"/>
</dbReference>
<feature type="region of interest" description="Disordered" evidence="15">
    <location>
        <begin position="279"/>
        <end position="339"/>
    </location>
</feature>
<keyword evidence="4 14" id="KW-1133">Transmembrane helix</keyword>
<dbReference type="GO" id="GO:0007197">
    <property type="term" value="P:adenylate cyclase-inhibiting G protein-coupled acetylcholine receptor signaling pathway"/>
    <property type="evidence" value="ECO:0007669"/>
    <property type="project" value="Ensembl"/>
</dbReference>
<dbReference type="GO" id="GO:0004993">
    <property type="term" value="F:G protein-coupled serotonin receptor activity"/>
    <property type="evidence" value="ECO:0007669"/>
    <property type="project" value="TreeGrafter"/>
</dbReference>
<feature type="transmembrane region" description="Helical" evidence="14">
    <location>
        <begin position="80"/>
        <end position="105"/>
    </location>
</feature>
<evidence type="ECO:0000259" key="16">
    <source>
        <dbReference type="PROSITE" id="PS50262"/>
    </source>
</evidence>
<keyword evidence="9 13" id="KW-0675">Receptor</keyword>
<evidence type="ECO:0000313" key="17">
    <source>
        <dbReference type="Ensembl" id="ENSSPUP00000004161.1"/>
    </source>
</evidence>
<dbReference type="FunFam" id="1.20.1070.10:FF:000038">
    <property type="entry name" value="Muscarinic acetylcholine receptor"/>
    <property type="match status" value="1"/>
</dbReference>
<dbReference type="GO" id="GO:0045211">
    <property type="term" value="C:postsynaptic membrane"/>
    <property type="evidence" value="ECO:0007669"/>
    <property type="project" value="UniProtKB-SubCell"/>
</dbReference>
<accession>A0A8D0GF95</accession>
<evidence type="ECO:0000256" key="4">
    <source>
        <dbReference type="ARBA" id="ARBA00022989"/>
    </source>
</evidence>
<evidence type="ECO:0000256" key="10">
    <source>
        <dbReference type="ARBA" id="ARBA00023180"/>
    </source>
</evidence>
<dbReference type="PRINTS" id="PR00541">
    <property type="entry name" value="MUSCRINICM4R"/>
</dbReference>
<dbReference type="GeneTree" id="ENSGT00940000160394"/>
<reference evidence="17" key="2">
    <citation type="submission" date="2025-09" db="UniProtKB">
        <authorList>
            <consortium name="Ensembl"/>
        </authorList>
    </citation>
    <scope>IDENTIFICATION</scope>
</reference>
<dbReference type="CDD" id="cd15298">
    <property type="entry name" value="7tmA_mAChR_M4"/>
    <property type="match status" value="1"/>
</dbReference>